<evidence type="ECO:0000313" key="3">
    <source>
        <dbReference type="WBParaSite" id="nRc.2.0.1.t00734-RA"/>
    </source>
</evidence>
<reference evidence="3" key="1">
    <citation type="submission" date="2022-11" db="UniProtKB">
        <authorList>
            <consortium name="WormBaseParasite"/>
        </authorList>
    </citation>
    <scope>IDENTIFICATION</scope>
</reference>
<organism evidence="2 3">
    <name type="scientific">Romanomermis culicivorax</name>
    <name type="common">Nematode worm</name>
    <dbReference type="NCBI Taxonomy" id="13658"/>
    <lineage>
        <taxon>Eukaryota</taxon>
        <taxon>Metazoa</taxon>
        <taxon>Ecdysozoa</taxon>
        <taxon>Nematoda</taxon>
        <taxon>Enoplea</taxon>
        <taxon>Dorylaimia</taxon>
        <taxon>Mermithida</taxon>
        <taxon>Mermithoidea</taxon>
        <taxon>Mermithidae</taxon>
        <taxon>Romanomermis</taxon>
    </lineage>
</organism>
<accession>A0A915HH25</accession>
<dbReference type="Proteomes" id="UP000887565">
    <property type="component" value="Unplaced"/>
</dbReference>
<name>A0A915HH25_ROMCU</name>
<evidence type="ECO:0000256" key="1">
    <source>
        <dbReference type="SAM" id="MobiDB-lite"/>
    </source>
</evidence>
<keyword evidence="2" id="KW-1185">Reference proteome</keyword>
<dbReference type="WBParaSite" id="nRc.2.0.1.t00734-RA">
    <property type="protein sequence ID" value="nRc.2.0.1.t00734-RA"/>
    <property type="gene ID" value="nRc.2.0.1.g00734"/>
</dbReference>
<feature type="compositionally biased region" description="Acidic residues" evidence="1">
    <location>
        <begin position="29"/>
        <end position="39"/>
    </location>
</feature>
<feature type="region of interest" description="Disordered" evidence="1">
    <location>
        <begin position="23"/>
        <end position="48"/>
    </location>
</feature>
<dbReference type="AlphaFoldDB" id="A0A915HH25"/>
<proteinExistence type="predicted"/>
<sequence length="100" mass="11365">MSICKSPKTVDVCVDYVCQNNVFDNKDDHDDDDEDEEYSSESQESIKNKACTPADITAIKNQLLRCNKDDIVKCIPELQQPKTESNVAAGEENNHRLFRN</sequence>
<evidence type="ECO:0000313" key="2">
    <source>
        <dbReference type="Proteomes" id="UP000887565"/>
    </source>
</evidence>
<protein>
    <submittedName>
        <fullName evidence="3">Uncharacterized protein</fullName>
    </submittedName>
</protein>